<dbReference type="Pfam" id="PF00004">
    <property type="entry name" value="AAA"/>
    <property type="match status" value="1"/>
</dbReference>
<evidence type="ECO:0000313" key="7">
    <source>
        <dbReference type="Proteomes" id="UP000194439"/>
    </source>
</evidence>
<dbReference type="AlphaFoldDB" id="A0A1Y5ZBS5"/>
<dbReference type="RefSeq" id="WP_088028133.1">
    <property type="nucleotide sequence ID" value="NZ_FWZD01000040.1"/>
</dbReference>
<feature type="compositionally biased region" description="Polar residues" evidence="4">
    <location>
        <begin position="11"/>
        <end position="27"/>
    </location>
</feature>
<evidence type="ECO:0000256" key="1">
    <source>
        <dbReference type="ARBA" id="ARBA00006914"/>
    </source>
</evidence>
<dbReference type="EMBL" id="FWZD01000040">
    <property type="protein sequence ID" value="SMD90127.1"/>
    <property type="molecule type" value="Genomic_DNA"/>
</dbReference>
<keyword evidence="6" id="KW-0645">Protease</keyword>
<sequence>MVKIGNRIEKTNPSSPKETIQKPSASFTTEKPKYSFDDIILNEETKEELLNVLSYQKNSEVVFEEWGLNNTHKFSKKIGINLYGDPGTGKTMAAHAIAHKLQRDLMVVNYADIESKYVGETAKNLVHIFQVAKETNSILFFDEADAMLSRRVTNMSNSTDVSVNQTRSVLLMLLNDHQDIILFATNFISNFDPAFMRRILAHIHFSLPDAEQRENLWRKLIPRELPQSLDLTEMATEYPGVTGSDISNAILNAAFAAARKNESHVSDKYFKDSILNILKSKRHNHQQNIKTTDRIVDEKYVKTQLQK</sequence>
<feature type="region of interest" description="Disordered" evidence="4">
    <location>
        <begin position="1"/>
        <end position="27"/>
    </location>
</feature>
<name>A0A1Y5ZBS5_9BACI</name>
<dbReference type="GO" id="GO:0016887">
    <property type="term" value="F:ATP hydrolysis activity"/>
    <property type="evidence" value="ECO:0007669"/>
    <property type="project" value="InterPro"/>
</dbReference>
<evidence type="ECO:0000256" key="4">
    <source>
        <dbReference type="SAM" id="MobiDB-lite"/>
    </source>
</evidence>
<keyword evidence="6" id="KW-0378">Hydrolase</keyword>
<evidence type="ECO:0000256" key="2">
    <source>
        <dbReference type="ARBA" id="ARBA00022741"/>
    </source>
</evidence>
<evidence type="ECO:0000256" key="3">
    <source>
        <dbReference type="ARBA" id="ARBA00022840"/>
    </source>
</evidence>
<dbReference type="SUPFAM" id="SSF52540">
    <property type="entry name" value="P-loop containing nucleoside triphosphate hydrolases"/>
    <property type="match status" value="1"/>
</dbReference>
<dbReference type="GO" id="GO:0008237">
    <property type="term" value="F:metallopeptidase activity"/>
    <property type="evidence" value="ECO:0007669"/>
    <property type="project" value="UniProtKB-KW"/>
</dbReference>
<keyword evidence="2" id="KW-0547">Nucleotide-binding</keyword>
<dbReference type="InterPro" id="IPR003593">
    <property type="entry name" value="AAA+_ATPase"/>
</dbReference>
<protein>
    <submittedName>
        <fullName evidence="6">ATP-dependent zinc metalloprotease FtsH 3</fullName>
        <ecNumber evidence="6">3.4.24.-</ecNumber>
    </submittedName>
</protein>
<organism evidence="6 7">
    <name type="scientific">Bacillus mobilis</name>
    <dbReference type="NCBI Taxonomy" id="2026190"/>
    <lineage>
        <taxon>Bacteria</taxon>
        <taxon>Bacillati</taxon>
        <taxon>Bacillota</taxon>
        <taxon>Bacilli</taxon>
        <taxon>Bacillales</taxon>
        <taxon>Bacillaceae</taxon>
        <taxon>Bacillus</taxon>
        <taxon>Bacillus cereus group</taxon>
    </lineage>
</organism>
<dbReference type="InterPro" id="IPR003959">
    <property type="entry name" value="ATPase_AAA_core"/>
</dbReference>
<dbReference type="CDD" id="cd19481">
    <property type="entry name" value="RecA-like_protease"/>
    <property type="match status" value="1"/>
</dbReference>
<dbReference type="SMART" id="SM00382">
    <property type="entry name" value="AAA"/>
    <property type="match status" value="1"/>
</dbReference>
<reference evidence="7" key="1">
    <citation type="submission" date="2017-04" db="EMBL/GenBank/DDBJ databases">
        <authorList>
            <person name="Criscuolo A."/>
        </authorList>
    </citation>
    <scope>NUCLEOTIDE SEQUENCE [LARGE SCALE GENOMIC DNA]</scope>
</reference>
<dbReference type="InterPro" id="IPR050221">
    <property type="entry name" value="26S_Proteasome_ATPase"/>
</dbReference>
<comment type="similarity">
    <text evidence="1">Belongs to the AAA ATPase family.</text>
</comment>
<dbReference type="PANTHER" id="PTHR23073">
    <property type="entry name" value="26S PROTEASOME REGULATORY SUBUNIT"/>
    <property type="match status" value="1"/>
</dbReference>
<proteinExistence type="inferred from homology"/>
<gene>
    <name evidence="6" type="primary">ftsH3</name>
    <name evidence="6" type="ORF">BACERE00185_01510</name>
</gene>
<feature type="domain" description="AAA+ ATPase" evidence="5">
    <location>
        <begin position="76"/>
        <end position="209"/>
    </location>
</feature>
<dbReference type="Gene3D" id="3.40.50.300">
    <property type="entry name" value="P-loop containing nucleotide triphosphate hydrolases"/>
    <property type="match status" value="1"/>
</dbReference>
<accession>A0A1Y5ZBS5</accession>
<evidence type="ECO:0000313" key="6">
    <source>
        <dbReference type="EMBL" id="SMD90127.1"/>
    </source>
</evidence>
<dbReference type="Proteomes" id="UP000194439">
    <property type="component" value="Unassembled WGS sequence"/>
</dbReference>
<dbReference type="GO" id="GO:0005524">
    <property type="term" value="F:ATP binding"/>
    <property type="evidence" value="ECO:0007669"/>
    <property type="project" value="UniProtKB-KW"/>
</dbReference>
<dbReference type="InterPro" id="IPR027417">
    <property type="entry name" value="P-loop_NTPase"/>
</dbReference>
<dbReference type="EC" id="3.4.24.-" evidence="6"/>
<feature type="compositionally biased region" description="Basic and acidic residues" evidence="4">
    <location>
        <begin position="1"/>
        <end position="10"/>
    </location>
</feature>
<dbReference type="GO" id="GO:0006508">
    <property type="term" value="P:proteolysis"/>
    <property type="evidence" value="ECO:0007669"/>
    <property type="project" value="UniProtKB-KW"/>
</dbReference>
<keyword evidence="3" id="KW-0067">ATP-binding</keyword>
<keyword evidence="6" id="KW-0482">Metalloprotease</keyword>
<dbReference type="Gene3D" id="1.10.8.60">
    <property type="match status" value="1"/>
</dbReference>
<evidence type="ECO:0000259" key="5">
    <source>
        <dbReference type="SMART" id="SM00382"/>
    </source>
</evidence>